<evidence type="ECO:0000313" key="3">
    <source>
        <dbReference type="Proteomes" id="UP000051448"/>
    </source>
</evidence>
<protein>
    <submittedName>
        <fullName evidence="2">Peptidase</fullName>
    </submittedName>
</protein>
<dbReference type="GeneID" id="98310643"/>
<dbReference type="PANTHER" id="PTHR11851">
    <property type="entry name" value="METALLOPROTEASE"/>
    <property type="match status" value="1"/>
</dbReference>
<feature type="domain" description="Peptidase M16 C-terminal" evidence="1">
    <location>
        <begin position="179"/>
        <end position="355"/>
    </location>
</feature>
<dbReference type="Proteomes" id="UP000051448">
    <property type="component" value="Unassembled WGS sequence"/>
</dbReference>
<dbReference type="EMBL" id="AZDX01000004">
    <property type="protein sequence ID" value="KRL07783.1"/>
    <property type="molecule type" value="Genomic_DNA"/>
</dbReference>
<dbReference type="InterPro" id="IPR050361">
    <property type="entry name" value="MPP/UQCRC_Complex"/>
</dbReference>
<dbReference type="SUPFAM" id="SSF63411">
    <property type="entry name" value="LuxS/MPP-like metallohydrolase"/>
    <property type="match status" value="2"/>
</dbReference>
<dbReference type="NCBIfam" id="NF047422">
    <property type="entry name" value="YfmF_fam"/>
    <property type="match status" value="1"/>
</dbReference>
<dbReference type="Pfam" id="PF05193">
    <property type="entry name" value="Peptidase_M16_C"/>
    <property type="match status" value="1"/>
</dbReference>
<dbReference type="InterPro" id="IPR007863">
    <property type="entry name" value="Peptidase_M16_C"/>
</dbReference>
<name>A0A0R1MIG2_9LACO</name>
<dbReference type="OrthoDB" id="9762085at2"/>
<dbReference type="AlphaFoldDB" id="A0A0R1MIG2"/>
<evidence type="ECO:0000313" key="2">
    <source>
        <dbReference type="EMBL" id="KRL07783.1"/>
    </source>
</evidence>
<evidence type="ECO:0000259" key="1">
    <source>
        <dbReference type="Pfam" id="PF05193"/>
    </source>
</evidence>
<dbReference type="PATRIC" id="fig|1423759.3.peg.1423"/>
<gene>
    <name evidence="2" type="ORF">FC92_GL001354</name>
</gene>
<accession>A0A0R1MIG2</accession>
<keyword evidence="3" id="KW-1185">Reference proteome</keyword>
<comment type="caution">
    <text evidence="2">The sequence shown here is derived from an EMBL/GenBank/DDBJ whole genome shotgun (WGS) entry which is preliminary data.</text>
</comment>
<dbReference type="PANTHER" id="PTHR11851:SF186">
    <property type="entry name" value="INACTIVE METALLOPROTEASE YMFF-RELATED"/>
    <property type="match status" value="1"/>
</dbReference>
<organism evidence="2 3">
    <name type="scientific">Liquorilactobacillus hordei DSM 19519</name>
    <dbReference type="NCBI Taxonomy" id="1423759"/>
    <lineage>
        <taxon>Bacteria</taxon>
        <taxon>Bacillati</taxon>
        <taxon>Bacillota</taxon>
        <taxon>Bacilli</taxon>
        <taxon>Lactobacillales</taxon>
        <taxon>Lactobacillaceae</taxon>
        <taxon>Liquorilactobacillus</taxon>
    </lineage>
</organism>
<proteinExistence type="predicted"/>
<dbReference type="RefSeq" id="WP_057868869.1">
    <property type="nucleotide sequence ID" value="NZ_AZDX01000004.1"/>
</dbReference>
<dbReference type="GO" id="GO:0046872">
    <property type="term" value="F:metal ion binding"/>
    <property type="evidence" value="ECO:0007669"/>
    <property type="project" value="InterPro"/>
</dbReference>
<dbReference type="InterPro" id="IPR011249">
    <property type="entry name" value="Metalloenz_LuxS/M16"/>
</dbReference>
<reference evidence="2 3" key="1">
    <citation type="journal article" date="2015" name="Genome Announc.">
        <title>Expanding the biotechnology potential of lactobacilli through comparative genomics of 213 strains and associated genera.</title>
        <authorList>
            <person name="Sun Z."/>
            <person name="Harris H.M."/>
            <person name="McCann A."/>
            <person name="Guo C."/>
            <person name="Argimon S."/>
            <person name="Zhang W."/>
            <person name="Yang X."/>
            <person name="Jeffery I.B."/>
            <person name="Cooney J.C."/>
            <person name="Kagawa T.F."/>
            <person name="Liu W."/>
            <person name="Song Y."/>
            <person name="Salvetti E."/>
            <person name="Wrobel A."/>
            <person name="Rasinkangas P."/>
            <person name="Parkhill J."/>
            <person name="Rea M.C."/>
            <person name="O'Sullivan O."/>
            <person name="Ritari J."/>
            <person name="Douillard F.P."/>
            <person name="Paul Ross R."/>
            <person name="Yang R."/>
            <person name="Briner A.E."/>
            <person name="Felis G.E."/>
            <person name="de Vos W.M."/>
            <person name="Barrangou R."/>
            <person name="Klaenhammer T.R."/>
            <person name="Caufield P.W."/>
            <person name="Cui Y."/>
            <person name="Zhang H."/>
            <person name="O'Toole P.W."/>
        </authorList>
    </citation>
    <scope>NUCLEOTIDE SEQUENCE [LARGE SCALE GENOMIC DNA]</scope>
    <source>
        <strain evidence="2 3">DSM 19519</strain>
    </source>
</reference>
<dbReference type="STRING" id="1423759.FC92_GL001354"/>
<dbReference type="Gene3D" id="3.30.830.10">
    <property type="entry name" value="Metalloenzyme, LuxS/M16 peptidase-like"/>
    <property type="match status" value="2"/>
</dbReference>
<sequence>MRISLKSGVSLSLVSTKQFKTTRIAVDLIAPLKSEALTKRLLLASILENSSQKYPNQKILSEELARMYGAGFGVSTERKGNIHALSFNFECVNEHFLNTTDGLLEQGINFLKEIIFEPLLDGKRFDPKTFERQKEVLADYINSVRDDRQLFASLELNNLFFEDTVQALPSFGDIESLDKITNEELYEYYIECLKSNQVEIIISGDITKEQAKELAANLNFTARQPEKLSVFYAHPSQSQVVKERIHHLEISQAKLNLGYSLPVYFQENKYYSALVFNDLFGGQPLSKLFVNVRERSSLAYYASSSYDSFRGFLSVKTGIEAENKKQVLQIIEQQLSELRAGDITKKEIETAKRSLINSYLSQLDHQGVLLSRALFNGLLNKDLQEKEWIEKIKNVTLTDVAEIAKMVHLEAIIFLDGEVKNENN</sequence>